<feature type="region of interest" description="Disordered" evidence="1">
    <location>
        <begin position="53"/>
        <end position="74"/>
    </location>
</feature>
<dbReference type="STRING" id="1963.AQJ27_44650"/>
<name>A0A286PHH5_STROL</name>
<reference evidence="3" key="1">
    <citation type="submission" date="2017-05" db="EMBL/GenBank/DDBJ databases">
        <title>Streptomyces olivochromogenes NBRC 3561 whole genome shotgun sequence.</title>
        <authorList>
            <person name="Dohra H."/>
            <person name="Kodani S."/>
        </authorList>
    </citation>
    <scope>NUCLEOTIDE SEQUENCE [LARGE SCALE GENOMIC DNA]</scope>
    <source>
        <strain evidence="3">NBRC 3561</strain>
    </source>
</reference>
<evidence type="ECO:0000313" key="3">
    <source>
        <dbReference type="Proteomes" id="UP000217446"/>
    </source>
</evidence>
<sequence>MVQEIWDRALVVGVRAGQLMNAPRFNRDKLARLQGQLTEAGFLAMGGMAGQSRVAAERAPEWHPADGEDGREHP</sequence>
<evidence type="ECO:0000256" key="1">
    <source>
        <dbReference type="SAM" id="MobiDB-lite"/>
    </source>
</evidence>
<evidence type="ECO:0000313" key="2">
    <source>
        <dbReference type="EMBL" id="GAX59004.1"/>
    </source>
</evidence>
<gene>
    <name evidence="2" type="ORF">SO3561_10579</name>
</gene>
<dbReference type="EMBL" id="BDQI01000079">
    <property type="protein sequence ID" value="GAX59004.1"/>
    <property type="molecule type" value="Genomic_DNA"/>
</dbReference>
<keyword evidence="3" id="KW-1185">Reference proteome</keyword>
<protein>
    <submittedName>
        <fullName evidence="2">Uncharacterized protein</fullName>
    </submittedName>
</protein>
<comment type="caution">
    <text evidence="2">The sequence shown here is derived from an EMBL/GenBank/DDBJ whole genome shotgun (WGS) entry which is preliminary data.</text>
</comment>
<feature type="compositionally biased region" description="Basic and acidic residues" evidence="1">
    <location>
        <begin position="55"/>
        <end position="74"/>
    </location>
</feature>
<organism evidence="2 3">
    <name type="scientific">Streptomyces olivochromogenes</name>
    <dbReference type="NCBI Taxonomy" id="1963"/>
    <lineage>
        <taxon>Bacteria</taxon>
        <taxon>Bacillati</taxon>
        <taxon>Actinomycetota</taxon>
        <taxon>Actinomycetes</taxon>
        <taxon>Kitasatosporales</taxon>
        <taxon>Streptomycetaceae</taxon>
        <taxon>Streptomyces</taxon>
    </lineage>
</organism>
<dbReference type="Proteomes" id="UP000217446">
    <property type="component" value="Unassembled WGS sequence"/>
</dbReference>
<dbReference type="AlphaFoldDB" id="A0A286PHH5"/>
<accession>A0A286PHH5</accession>
<proteinExistence type="predicted"/>